<dbReference type="AlphaFoldDB" id="A0A926VFA4"/>
<evidence type="ECO:0000313" key="3">
    <source>
        <dbReference type="Proteomes" id="UP000641646"/>
    </source>
</evidence>
<accession>A0A926VFA4</accession>
<feature type="domain" description="Glycosyltransferase 2-like" evidence="1">
    <location>
        <begin position="3"/>
        <end position="134"/>
    </location>
</feature>
<sequence length="298" mass="35333">MFSIYILTYNEEIDIAACIESAMLSDDVIVVDSISSDRTVEIASRYPVRIVQHAFESHGRQRTWMLQSVPAKHEWVYILEADERMTPELFQECLKATESQEYIGYYAAERVMFLGRWIRRSTQYPRYQMRLFRKDKVWFTDYGHTEREVCDGKTSFLKETYPHYTNSKGLARWIEKHNRYSTDEARETLRQLEKGSVNWRDLFFGFSEVERRRALKDLSLRLPFRPLLRFFYMYFLLGGFLDGHAGFAWCTLQAFYEYLILLKVWEMKHMPAVYADPVGTLSSDREENVDSAKISPSI</sequence>
<dbReference type="PANTHER" id="PTHR43630">
    <property type="entry name" value="POLY-BETA-1,6-N-ACETYL-D-GLUCOSAMINE SYNTHASE"/>
    <property type="match status" value="1"/>
</dbReference>
<name>A0A926VFA4_9CYAN</name>
<keyword evidence="3" id="KW-1185">Reference proteome</keyword>
<organism evidence="2 3">
    <name type="scientific">Aerosakkonema funiforme FACHB-1375</name>
    <dbReference type="NCBI Taxonomy" id="2949571"/>
    <lineage>
        <taxon>Bacteria</taxon>
        <taxon>Bacillati</taxon>
        <taxon>Cyanobacteriota</taxon>
        <taxon>Cyanophyceae</taxon>
        <taxon>Oscillatoriophycideae</taxon>
        <taxon>Aerosakkonematales</taxon>
        <taxon>Aerosakkonemataceae</taxon>
        <taxon>Aerosakkonema</taxon>
    </lineage>
</organism>
<dbReference type="EMBL" id="JACJPW010000033">
    <property type="protein sequence ID" value="MBD2182223.1"/>
    <property type="molecule type" value="Genomic_DNA"/>
</dbReference>
<dbReference type="RefSeq" id="WP_190465035.1">
    <property type="nucleotide sequence ID" value="NZ_JACJPW010000033.1"/>
</dbReference>
<evidence type="ECO:0000313" key="2">
    <source>
        <dbReference type="EMBL" id="MBD2182223.1"/>
    </source>
</evidence>
<evidence type="ECO:0000259" key="1">
    <source>
        <dbReference type="Pfam" id="PF00535"/>
    </source>
</evidence>
<protein>
    <submittedName>
        <fullName evidence="2">Glycosyltransferase family 2 protein</fullName>
    </submittedName>
</protein>
<comment type="caution">
    <text evidence="2">The sequence shown here is derived from an EMBL/GenBank/DDBJ whole genome shotgun (WGS) entry which is preliminary data.</text>
</comment>
<dbReference type="InterPro" id="IPR001173">
    <property type="entry name" value="Glyco_trans_2-like"/>
</dbReference>
<dbReference type="InterPro" id="IPR029044">
    <property type="entry name" value="Nucleotide-diphossugar_trans"/>
</dbReference>
<dbReference type="Gene3D" id="3.90.550.10">
    <property type="entry name" value="Spore Coat Polysaccharide Biosynthesis Protein SpsA, Chain A"/>
    <property type="match status" value="1"/>
</dbReference>
<proteinExistence type="predicted"/>
<dbReference type="SUPFAM" id="SSF53448">
    <property type="entry name" value="Nucleotide-diphospho-sugar transferases"/>
    <property type="match status" value="1"/>
</dbReference>
<dbReference type="Pfam" id="PF00535">
    <property type="entry name" value="Glycos_transf_2"/>
    <property type="match status" value="1"/>
</dbReference>
<dbReference type="CDD" id="cd02511">
    <property type="entry name" value="Beta4Glucosyltransferase"/>
    <property type="match status" value="1"/>
</dbReference>
<dbReference type="Proteomes" id="UP000641646">
    <property type="component" value="Unassembled WGS sequence"/>
</dbReference>
<reference evidence="2" key="2">
    <citation type="submission" date="2020-08" db="EMBL/GenBank/DDBJ databases">
        <authorList>
            <person name="Chen M."/>
            <person name="Teng W."/>
            <person name="Zhao L."/>
            <person name="Hu C."/>
            <person name="Zhou Y."/>
            <person name="Han B."/>
            <person name="Song L."/>
            <person name="Shu W."/>
        </authorList>
    </citation>
    <scope>NUCLEOTIDE SEQUENCE</scope>
    <source>
        <strain evidence="2">FACHB-1375</strain>
    </source>
</reference>
<gene>
    <name evidence="2" type="ORF">H6G03_14120</name>
</gene>
<dbReference type="PANTHER" id="PTHR43630:SF2">
    <property type="entry name" value="GLYCOSYLTRANSFERASE"/>
    <property type="match status" value="1"/>
</dbReference>
<reference evidence="2" key="1">
    <citation type="journal article" date="2015" name="ISME J.">
        <title>Draft Genome Sequence of Streptomyces incarnatus NRRL8089, which Produces the Nucleoside Antibiotic Sinefungin.</title>
        <authorList>
            <person name="Oshima K."/>
            <person name="Hattori M."/>
            <person name="Shimizu H."/>
            <person name="Fukuda K."/>
            <person name="Nemoto M."/>
            <person name="Inagaki K."/>
            <person name="Tamura T."/>
        </authorList>
    </citation>
    <scope>NUCLEOTIDE SEQUENCE</scope>
    <source>
        <strain evidence="2">FACHB-1375</strain>
    </source>
</reference>